<feature type="compositionally biased region" description="Basic residues" evidence="1">
    <location>
        <begin position="19"/>
        <end position="31"/>
    </location>
</feature>
<sequence length="51" mass="5715">MNKGKGKTILLVNNEKFKKQNKKPNKWMGKGKGKEVSKPKPTTHALKPRAA</sequence>
<dbReference type="EMBL" id="LXQA010123635">
    <property type="protein sequence ID" value="MCI21174.1"/>
    <property type="molecule type" value="Genomic_DNA"/>
</dbReference>
<evidence type="ECO:0000313" key="3">
    <source>
        <dbReference type="Proteomes" id="UP000265520"/>
    </source>
</evidence>
<evidence type="ECO:0000313" key="2">
    <source>
        <dbReference type="EMBL" id="MCI21174.1"/>
    </source>
</evidence>
<dbReference type="AlphaFoldDB" id="A0A392QAK2"/>
<protein>
    <submittedName>
        <fullName evidence="2">Uncharacterized protein</fullName>
    </submittedName>
</protein>
<organism evidence="2 3">
    <name type="scientific">Trifolium medium</name>
    <dbReference type="NCBI Taxonomy" id="97028"/>
    <lineage>
        <taxon>Eukaryota</taxon>
        <taxon>Viridiplantae</taxon>
        <taxon>Streptophyta</taxon>
        <taxon>Embryophyta</taxon>
        <taxon>Tracheophyta</taxon>
        <taxon>Spermatophyta</taxon>
        <taxon>Magnoliopsida</taxon>
        <taxon>eudicotyledons</taxon>
        <taxon>Gunneridae</taxon>
        <taxon>Pentapetalae</taxon>
        <taxon>rosids</taxon>
        <taxon>fabids</taxon>
        <taxon>Fabales</taxon>
        <taxon>Fabaceae</taxon>
        <taxon>Papilionoideae</taxon>
        <taxon>50 kb inversion clade</taxon>
        <taxon>NPAAA clade</taxon>
        <taxon>Hologalegina</taxon>
        <taxon>IRL clade</taxon>
        <taxon>Trifolieae</taxon>
        <taxon>Trifolium</taxon>
    </lineage>
</organism>
<reference evidence="2 3" key="1">
    <citation type="journal article" date="2018" name="Front. Plant Sci.">
        <title>Red Clover (Trifolium pratense) and Zigzag Clover (T. medium) - A Picture of Genomic Similarities and Differences.</title>
        <authorList>
            <person name="Dluhosova J."/>
            <person name="Istvanek J."/>
            <person name="Nedelnik J."/>
            <person name="Repkova J."/>
        </authorList>
    </citation>
    <scope>NUCLEOTIDE SEQUENCE [LARGE SCALE GENOMIC DNA]</scope>
    <source>
        <strain evidence="3">cv. 10/8</strain>
        <tissue evidence="2">Leaf</tissue>
    </source>
</reference>
<accession>A0A392QAK2</accession>
<keyword evidence="3" id="KW-1185">Reference proteome</keyword>
<comment type="caution">
    <text evidence="2">The sequence shown here is derived from an EMBL/GenBank/DDBJ whole genome shotgun (WGS) entry which is preliminary data.</text>
</comment>
<dbReference type="Proteomes" id="UP000265520">
    <property type="component" value="Unassembled WGS sequence"/>
</dbReference>
<proteinExistence type="predicted"/>
<name>A0A392QAK2_9FABA</name>
<feature type="region of interest" description="Disordered" evidence="1">
    <location>
        <begin position="1"/>
        <end position="51"/>
    </location>
</feature>
<evidence type="ECO:0000256" key="1">
    <source>
        <dbReference type="SAM" id="MobiDB-lite"/>
    </source>
</evidence>